<comment type="caution">
    <text evidence="2">The sequence shown here is derived from an EMBL/GenBank/DDBJ whole genome shotgun (WGS) entry which is preliminary data.</text>
</comment>
<comment type="similarity">
    <text evidence="1">Belongs to the HyuE racemase family.</text>
</comment>
<dbReference type="InterPro" id="IPR015942">
    <property type="entry name" value="Asp/Glu/hydantoin_racemase"/>
</dbReference>
<gene>
    <name evidence="2" type="ORF">FGK64_01210</name>
</gene>
<dbReference type="EMBL" id="VCPC01000001">
    <property type="protein sequence ID" value="TMV14631.1"/>
    <property type="molecule type" value="Genomic_DNA"/>
</dbReference>
<dbReference type="InterPro" id="IPR052186">
    <property type="entry name" value="Hydantoin_racemase-like"/>
</dbReference>
<dbReference type="RefSeq" id="WP_138861982.1">
    <property type="nucleotide sequence ID" value="NZ_VCPC01000001.1"/>
</dbReference>
<dbReference type="PANTHER" id="PTHR28047">
    <property type="entry name" value="PROTEIN DCG1"/>
    <property type="match status" value="1"/>
</dbReference>
<evidence type="ECO:0000313" key="2">
    <source>
        <dbReference type="EMBL" id="TMV14631.1"/>
    </source>
</evidence>
<proteinExistence type="inferred from homology"/>
<dbReference type="PANTHER" id="PTHR28047:SF5">
    <property type="entry name" value="PROTEIN DCG1"/>
    <property type="match status" value="1"/>
</dbReference>
<dbReference type="Pfam" id="PF01177">
    <property type="entry name" value="Asp_Glu_race"/>
    <property type="match status" value="1"/>
</dbReference>
<reference evidence="2 3" key="1">
    <citation type="submission" date="2019-05" db="EMBL/GenBank/DDBJ databases">
        <title>Marivita sp. nov. isolated from sea sediment.</title>
        <authorList>
            <person name="Kim W."/>
        </authorList>
    </citation>
    <scope>NUCLEOTIDE SEQUENCE [LARGE SCALE GENOMIC DNA]</scope>
    <source>
        <strain evidence="2 3">CAU 1492</strain>
    </source>
</reference>
<name>A0ABY2XC85_9RHOB</name>
<dbReference type="Proteomes" id="UP001191082">
    <property type="component" value="Unassembled WGS sequence"/>
</dbReference>
<dbReference type="InterPro" id="IPR053714">
    <property type="entry name" value="Iso_Racemase_Enz_sf"/>
</dbReference>
<evidence type="ECO:0000313" key="3">
    <source>
        <dbReference type="Proteomes" id="UP001191082"/>
    </source>
</evidence>
<accession>A0ABY2XC85</accession>
<organism evidence="2 3">
    <name type="scientific">Arenibacterium halophilum</name>
    <dbReference type="NCBI Taxonomy" id="2583821"/>
    <lineage>
        <taxon>Bacteria</taxon>
        <taxon>Pseudomonadati</taxon>
        <taxon>Pseudomonadota</taxon>
        <taxon>Alphaproteobacteria</taxon>
        <taxon>Rhodobacterales</taxon>
        <taxon>Paracoccaceae</taxon>
        <taxon>Arenibacterium</taxon>
    </lineage>
</organism>
<sequence>MKIAYINPNATQSMTDGIVTMAQEALYGAEIVGVTNTDGPPAIEGPEDGAAAVPGVLVRARAARAEGADAIVIACFDDTGLTEAQAALDCPVLGIGQAAYAMAMLLGRRFSVVTSLPVSIPVIEENIAALGFAGICASVRASGLPVLTIDEGAPETLDRIAEEIEAARVQDQAGCVILGCAGMSPLRAELAARAGLPLIDGVAASAQLARAAVACAG</sequence>
<keyword evidence="3" id="KW-1185">Reference proteome</keyword>
<protein>
    <submittedName>
        <fullName evidence="2">HyuE hydantoin racemase</fullName>
    </submittedName>
</protein>
<dbReference type="Gene3D" id="3.40.50.12500">
    <property type="match status" value="1"/>
</dbReference>
<evidence type="ECO:0000256" key="1">
    <source>
        <dbReference type="ARBA" id="ARBA00038414"/>
    </source>
</evidence>